<dbReference type="Proteomes" id="UP000688137">
    <property type="component" value="Unassembled WGS sequence"/>
</dbReference>
<proteinExistence type="predicted"/>
<comment type="caution">
    <text evidence="3">The sequence shown here is derived from an EMBL/GenBank/DDBJ whole genome shotgun (WGS) entry which is preliminary data.</text>
</comment>
<feature type="signal peptide" evidence="2">
    <location>
        <begin position="1"/>
        <end position="15"/>
    </location>
</feature>
<accession>A0A8S1N1X9</accession>
<protein>
    <recommendedName>
        <fullName evidence="5">Trichocyst matrix protein</fullName>
    </recommendedName>
</protein>
<evidence type="ECO:0000256" key="1">
    <source>
        <dbReference type="SAM" id="Coils"/>
    </source>
</evidence>
<evidence type="ECO:0000313" key="4">
    <source>
        <dbReference type="Proteomes" id="UP000688137"/>
    </source>
</evidence>
<dbReference type="EMBL" id="CAJJDM010000081">
    <property type="protein sequence ID" value="CAD8087217.1"/>
    <property type="molecule type" value="Genomic_DNA"/>
</dbReference>
<dbReference type="OMA" id="TDWQKTC"/>
<gene>
    <name evidence="3" type="ORF">PPRIM_AZ9-3.1.T0780088</name>
</gene>
<organism evidence="3 4">
    <name type="scientific">Paramecium primaurelia</name>
    <dbReference type="NCBI Taxonomy" id="5886"/>
    <lineage>
        <taxon>Eukaryota</taxon>
        <taxon>Sar</taxon>
        <taxon>Alveolata</taxon>
        <taxon>Ciliophora</taxon>
        <taxon>Intramacronucleata</taxon>
        <taxon>Oligohymenophorea</taxon>
        <taxon>Peniculida</taxon>
        <taxon>Parameciidae</taxon>
        <taxon>Paramecium</taxon>
    </lineage>
</organism>
<evidence type="ECO:0000313" key="3">
    <source>
        <dbReference type="EMBL" id="CAD8087217.1"/>
    </source>
</evidence>
<name>A0A8S1N1X9_PARPR</name>
<keyword evidence="2" id="KW-0732">Signal</keyword>
<evidence type="ECO:0008006" key="5">
    <source>
        <dbReference type="Google" id="ProtNLM"/>
    </source>
</evidence>
<feature type="coiled-coil region" evidence="1">
    <location>
        <begin position="251"/>
        <end position="292"/>
    </location>
</feature>
<keyword evidence="1" id="KW-0175">Coiled coil</keyword>
<sequence length="352" mass="40046">MKFIVLVCLALLVTANDYELLSELSQYEFGKTIIATMQISLSSEDSNIDGIVHQLKSMQTNAQSDLEENTQNLRHQQELCNLRFDEIQGVIDSASGKKASDEQLFPLRQEELIAKNQQLKDKVGQDQRIQDRLSSLEKSREEEKKAFEAKQTESVEFIQGLKKAKSIVSQLNSSFTQVADVKTKLHKHLESLHNKQTPYNGLVKMLVAASGDENVSKVVQIIDELIESLEHLQKVGHQGEKAKQELYLLQKARYELESKTLETSLADLAADAEKLRQNLLELKNDIESKGQLLDVKSQEMTDWQKTCADELKAHQNVRQQKNTELGIINECIEIFTSRFNDGIKSYIQKLEI</sequence>
<feature type="chain" id="PRO_5035793132" description="Trichocyst matrix protein" evidence="2">
    <location>
        <begin position="16"/>
        <end position="352"/>
    </location>
</feature>
<reference evidence="3" key="1">
    <citation type="submission" date="2021-01" db="EMBL/GenBank/DDBJ databases">
        <authorList>
            <consortium name="Genoscope - CEA"/>
            <person name="William W."/>
        </authorList>
    </citation>
    <scope>NUCLEOTIDE SEQUENCE</scope>
</reference>
<keyword evidence="4" id="KW-1185">Reference proteome</keyword>
<evidence type="ECO:0000256" key="2">
    <source>
        <dbReference type="SAM" id="SignalP"/>
    </source>
</evidence>
<dbReference type="AlphaFoldDB" id="A0A8S1N1X9"/>